<gene>
    <name evidence="1" type="ORF">CPELLU_LOCUS2397</name>
</gene>
<dbReference type="EMBL" id="CAJVQA010001029">
    <property type="protein sequence ID" value="CAG8499906.1"/>
    <property type="molecule type" value="Genomic_DNA"/>
</dbReference>
<comment type="caution">
    <text evidence="1">The sequence shown here is derived from an EMBL/GenBank/DDBJ whole genome shotgun (WGS) entry which is preliminary data.</text>
</comment>
<name>A0A9N8ZLH9_9GLOM</name>
<proteinExistence type="predicted"/>
<dbReference type="Proteomes" id="UP000789759">
    <property type="component" value="Unassembled WGS sequence"/>
</dbReference>
<keyword evidence="2" id="KW-1185">Reference proteome</keyword>
<reference evidence="1" key="1">
    <citation type="submission" date="2021-06" db="EMBL/GenBank/DDBJ databases">
        <authorList>
            <person name="Kallberg Y."/>
            <person name="Tangrot J."/>
            <person name="Rosling A."/>
        </authorList>
    </citation>
    <scope>NUCLEOTIDE SEQUENCE</scope>
    <source>
        <strain evidence="1">FL966</strain>
    </source>
</reference>
<sequence length="56" mass="6646">MPIKNLTENNPYVEKVENLLMQEEIQNMNMNKTCLQKQETEEIILNYDINSKTDTI</sequence>
<dbReference type="AlphaFoldDB" id="A0A9N8ZLH9"/>
<protein>
    <submittedName>
        <fullName evidence="1">24237_t:CDS:1</fullName>
    </submittedName>
</protein>
<evidence type="ECO:0000313" key="1">
    <source>
        <dbReference type="EMBL" id="CAG8499906.1"/>
    </source>
</evidence>
<organism evidence="1 2">
    <name type="scientific">Cetraspora pellucida</name>
    <dbReference type="NCBI Taxonomy" id="1433469"/>
    <lineage>
        <taxon>Eukaryota</taxon>
        <taxon>Fungi</taxon>
        <taxon>Fungi incertae sedis</taxon>
        <taxon>Mucoromycota</taxon>
        <taxon>Glomeromycotina</taxon>
        <taxon>Glomeromycetes</taxon>
        <taxon>Diversisporales</taxon>
        <taxon>Gigasporaceae</taxon>
        <taxon>Cetraspora</taxon>
    </lineage>
</organism>
<evidence type="ECO:0000313" key="2">
    <source>
        <dbReference type="Proteomes" id="UP000789759"/>
    </source>
</evidence>
<accession>A0A9N8ZLH9</accession>